<feature type="region of interest" description="Disordered" evidence="6">
    <location>
        <begin position="361"/>
        <end position="394"/>
    </location>
</feature>
<evidence type="ECO:0000313" key="8">
    <source>
        <dbReference type="EMBL" id="CAK9146266.1"/>
    </source>
</evidence>
<evidence type="ECO:0000259" key="7">
    <source>
        <dbReference type="Pfam" id="PF06886"/>
    </source>
</evidence>
<feature type="compositionally biased region" description="Polar residues" evidence="6">
    <location>
        <begin position="361"/>
        <end position="373"/>
    </location>
</feature>
<feature type="domain" description="TPX2 C-terminal" evidence="7">
    <location>
        <begin position="435"/>
        <end position="501"/>
    </location>
</feature>
<dbReference type="EMBL" id="CAUOFW020001554">
    <property type="protein sequence ID" value="CAK9146266.1"/>
    <property type="molecule type" value="Genomic_DNA"/>
</dbReference>
<evidence type="ECO:0000256" key="3">
    <source>
        <dbReference type="ARBA" id="ARBA00022490"/>
    </source>
</evidence>
<dbReference type="Proteomes" id="UP001642360">
    <property type="component" value="Unassembled WGS sequence"/>
</dbReference>
<keyword evidence="3" id="KW-0963">Cytoplasm</keyword>
<gene>
    <name evidence="8" type="ORF">ILEXP_LOCUS14100</name>
</gene>
<dbReference type="GO" id="GO:0005874">
    <property type="term" value="C:microtubule"/>
    <property type="evidence" value="ECO:0007669"/>
    <property type="project" value="UniProtKB-KW"/>
</dbReference>
<keyword evidence="9" id="KW-1185">Reference proteome</keyword>
<dbReference type="Pfam" id="PF06886">
    <property type="entry name" value="TPX2"/>
    <property type="match status" value="1"/>
</dbReference>
<evidence type="ECO:0000256" key="6">
    <source>
        <dbReference type="SAM" id="MobiDB-lite"/>
    </source>
</evidence>
<evidence type="ECO:0000256" key="2">
    <source>
        <dbReference type="ARBA" id="ARBA00005885"/>
    </source>
</evidence>
<evidence type="ECO:0000256" key="5">
    <source>
        <dbReference type="ARBA" id="ARBA00023212"/>
    </source>
</evidence>
<evidence type="ECO:0000256" key="1">
    <source>
        <dbReference type="ARBA" id="ARBA00004245"/>
    </source>
</evidence>
<dbReference type="PANTHER" id="PTHR47286:SF2">
    <property type="entry name" value="F3I6.9 PROTEIN"/>
    <property type="match status" value="1"/>
</dbReference>
<dbReference type="AlphaFoldDB" id="A0ABC8RMP6"/>
<feature type="compositionally biased region" description="Basic and acidic residues" evidence="6">
    <location>
        <begin position="377"/>
        <end position="394"/>
    </location>
</feature>
<dbReference type="InterPro" id="IPR027329">
    <property type="entry name" value="TPX2_C"/>
</dbReference>
<keyword evidence="5" id="KW-0206">Cytoskeleton</keyword>
<keyword evidence="4" id="KW-0493">Microtubule</keyword>
<feature type="compositionally biased region" description="Low complexity" evidence="6">
    <location>
        <begin position="268"/>
        <end position="278"/>
    </location>
</feature>
<dbReference type="PANTHER" id="PTHR47286">
    <property type="entry name" value="F3I6.9 PROTEIN"/>
    <property type="match status" value="1"/>
</dbReference>
<comment type="subcellular location">
    <subcellularLocation>
        <location evidence="1">Cytoplasm</location>
        <location evidence="1">Cytoskeleton</location>
    </subcellularLocation>
</comment>
<comment type="caution">
    <text evidence="8">The sequence shown here is derived from an EMBL/GenBank/DDBJ whole genome shotgun (WGS) entry which is preliminary data.</text>
</comment>
<reference evidence="8 9" key="1">
    <citation type="submission" date="2024-02" db="EMBL/GenBank/DDBJ databases">
        <authorList>
            <person name="Vignale AGUSTIN F."/>
            <person name="Sosa J E."/>
            <person name="Modenutti C."/>
        </authorList>
    </citation>
    <scope>NUCLEOTIDE SEQUENCE [LARGE SCALE GENOMIC DNA]</scope>
</reference>
<comment type="similarity">
    <text evidence="2">Belongs to the TPX2 family.</text>
</comment>
<name>A0ABC8RMP6_9AQUA</name>
<feature type="region of interest" description="Disordered" evidence="6">
    <location>
        <begin position="449"/>
        <end position="510"/>
    </location>
</feature>
<feature type="compositionally biased region" description="Polar residues" evidence="6">
    <location>
        <begin position="290"/>
        <end position="301"/>
    </location>
</feature>
<proteinExistence type="inferred from homology"/>
<feature type="region of interest" description="Disordered" evidence="6">
    <location>
        <begin position="141"/>
        <end position="319"/>
    </location>
</feature>
<evidence type="ECO:0000256" key="4">
    <source>
        <dbReference type="ARBA" id="ARBA00022701"/>
    </source>
</evidence>
<feature type="compositionally biased region" description="Basic and acidic residues" evidence="6">
    <location>
        <begin position="449"/>
        <end position="478"/>
    </location>
</feature>
<protein>
    <recommendedName>
        <fullName evidence="7">TPX2 C-terminal domain-containing protein</fullName>
    </recommendedName>
</protein>
<evidence type="ECO:0000313" key="9">
    <source>
        <dbReference type="Proteomes" id="UP001642360"/>
    </source>
</evidence>
<sequence>MGEPIAVASGATLEVSVSFGRFENDSLSWEKWSSFSPNKYLEEVEKCSTHGSVAQKRAYFEAHYKKIAARKAELLEPEKTVETEPSRSDDPNCKDLIMENTSGIGTDFRISNGLSPTERAAVPKEDAVIALECQNSLVEEAKEELDGKVDGPASNGSEEGALDNEETLPKGSLDVVEQPPKVGSVDLVEMPPRVESLDVVEQPPKIDNETVNNQENKVENPKLDAQNTSQKNASIRKEQNLVGTRKKPISPLPKPRQLSTPKVSKPMSTSTAVSASRSSTKKENALLLSRSKNPSVGQSNRAAPKSLHMSLSLGPANSDSASLTVITTARKSLIMEKMGDKDIVKRAFKTFQNNFNQLRTSSDAKSCGSNKVSTGGLEKKVSTSITPRKENEGMRKAAEKMNAQRGFVSTKTNSISSGPLKATCVDGRNVKAAVRSEERAEKQKEFFKKLEEKSHAKGSEKTRLRSKLKEEKDAEISKLRQSLNFKASPMPGFYQGQEISKSCLEKGSQN</sequence>
<accession>A0ABC8RMP6</accession>
<organism evidence="8 9">
    <name type="scientific">Ilex paraguariensis</name>
    <name type="common">yerba mate</name>
    <dbReference type="NCBI Taxonomy" id="185542"/>
    <lineage>
        <taxon>Eukaryota</taxon>
        <taxon>Viridiplantae</taxon>
        <taxon>Streptophyta</taxon>
        <taxon>Embryophyta</taxon>
        <taxon>Tracheophyta</taxon>
        <taxon>Spermatophyta</taxon>
        <taxon>Magnoliopsida</taxon>
        <taxon>eudicotyledons</taxon>
        <taxon>Gunneridae</taxon>
        <taxon>Pentapetalae</taxon>
        <taxon>asterids</taxon>
        <taxon>campanulids</taxon>
        <taxon>Aquifoliales</taxon>
        <taxon>Aquifoliaceae</taxon>
        <taxon>Ilex</taxon>
    </lineage>
</organism>